<evidence type="ECO:0000313" key="4">
    <source>
        <dbReference type="Proteomes" id="UP001239909"/>
    </source>
</evidence>
<keyword evidence="4" id="KW-1185">Reference proteome</keyword>
<evidence type="ECO:0000313" key="3">
    <source>
        <dbReference type="EMBL" id="GMG81851.1"/>
    </source>
</evidence>
<protein>
    <recommendedName>
        <fullName evidence="2">SH3b domain-containing protein</fullName>
    </recommendedName>
</protein>
<dbReference type="Pfam" id="PF08239">
    <property type="entry name" value="SH3_3"/>
    <property type="match status" value="1"/>
</dbReference>
<accession>A0ABQ6LHE6</accession>
<feature type="domain" description="SH3b" evidence="2">
    <location>
        <begin position="277"/>
        <end position="337"/>
    </location>
</feature>
<gene>
    <name evidence="3" type="ORF">LNKW23_10640</name>
</gene>
<sequence>MPGRAGMAAQFAPCRCHCIAADAAKACRSGRMWAMMVRAAAPPPPDVQSDTEPETPNRGLPMPVFRDPRVRRLLCCSVLALAVGAEAASAQGLLGRLVPQDETGQPAQPADPYGAADDDAFRAIDGAQDPAQLRRFVSRYPDSPYVGKAEAQLASLEAAAETRAAAEACTSRWPRVSQSCTLSEIEGFIAQCGDDPNIRKAKLRLKGIGIGMHCKGEPGAAGASQQAAVGPATGSAQPPEPAPAPAPKGGETAPAPAAKPAPAPASAADSFGTLAHSGTYYVNQNSNVRSGPGTSHSRVGGVTVGTKIEATGKVDGWVRFTHEGRPAFIYANLLQTSPVTTPRVASRPKPSAEGGEVYQYRKPKEVPKPRAQAGGSSKVYQYRAPKQAPQSKSGGGFSFKDLLKNSNKGFEPSNPGD</sequence>
<reference evidence="3 4" key="1">
    <citation type="submission" date="2023-04" db="EMBL/GenBank/DDBJ databases">
        <title>Marinoamorphus aggregata gen. nov., sp. Nov., isolate from tissue of brittle star Ophioplocus japonicus.</title>
        <authorList>
            <person name="Kawano K."/>
            <person name="Sawayama S."/>
            <person name="Nakagawa S."/>
        </authorList>
    </citation>
    <scope>NUCLEOTIDE SEQUENCE [LARGE SCALE GENOMIC DNA]</scope>
    <source>
        <strain evidence="3 4">NKW23</strain>
    </source>
</reference>
<proteinExistence type="predicted"/>
<evidence type="ECO:0000256" key="1">
    <source>
        <dbReference type="SAM" id="MobiDB-lite"/>
    </source>
</evidence>
<comment type="caution">
    <text evidence="3">The sequence shown here is derived from an EMBL/GenBank/DDBJ whole genome shotgun (WGS) entry which is preliminary data.</text>
</comment>
<feature type="compositionally biased region" description="Low complexity" evidence="1">
    <location>
        <begin position="247"/>
        <end position="256"/>
    </location>
</feature>
<dbReference type="Gene3D" id="2.30.30.40">
    <property type="entry name" value="SH3 Domains"/>
    <property type="match status" value="1"/>
</dbReference>
<feature type="region of interest" description="Disordered" evidence="1">
    <location>
        <begin position="41"/>
        <end position="63"/>
    </location>
</feature>
<feature type="region of interest" description="Disordered" evidence="1">
    <location>
        <begin position="340"/>
        <end position="417"/>
    </location>
</feature>
<organism evidence="3 4">
    <name type="scientific">Paralimibaculum aggregatum</name>
    <dbReference type="NCBI Taxonomy" id="3036245"/>
    <lineage>
        <taxon>Bacteria</taxon>
        <taxon>Pseudomonadati</taxon>
        <taxon>Pseudomonadota</taxon>
        <taxon>Alphaproteobacteria</taxon>
        <taxon>Rhodobacterales</taxon>
        <taxon>Paracoccaceae</taxon>
        <taxon>Paralimibaculum</taxon>
    </lineage>
</organism>
<dbReference type="InterPro" id="IPR003646">
    <property type="entry name" value="SH3-like_bac-type"/>
</dbReference>
<name>A0ABQ6LHE6_9RHOB</name>
<dbReference type="Proteomes" id="UP001239909">
    <property type="component" value="Unassembled WGS sequence"/>
</dbReference>
<dbReference type="EMBL" id="BSYI01000006">
    <property type="protein sequence ID" value="GMG81851.1"/>
    <property type="molecule type" value="Genomic_DNA"/>
</dbReference>
<feature type="region of interest" description="Disordered" evidence="1">
    <location>
        <begin position="218"/>
        <end position="270"/>
    </location>
</feature>
<dbReference type="SMART" id="SM00287">
    <property type="entry name" value="SH3b"/>
    <property type="match status" value="1"/>
</dbReference>
<feature type="compositionally biased region" description="Low complexity" evidence="1">
    <location>
        <begin position="218"/>
        <end position="237"/>
    </location>
</feature>
<evidence type="ECO:0000259" key="2">
    <source>
        <dbReference type="SMART" id="SM00287"/>
    </source>
</evidence>